<feature type="compositionally biased region" description="Basic and acidic residues" evidence="1">
    <location>
        <begin position="1"/>
        <end position="10"/>
    </location>
</feature>
<dbReference type="RefSeq" id="WP_146812387.1">
    <property type="nucleotide sequence ID" value="NZ_BJXX01000226.1"/>
</dbReference>
<dbReference type="AlphaFoldDB" id="A0A511VHW4"/>
<feature type="compositionally biased region" description="Polar residues" evidence="1">
    <location>
        <begin position="14"/>
        <end position="26"/>
    </location>
</feature>
<keyword evidence="3" id="KW-1185">Reference proteome</keyword>
<accession>A0A511VHW4</accession>
<protein>
    <submittedName>
        <fullName evidence="2">Uncharacterized protein</fullName>
    </submittedName>
</protein>
<feature type="region of interest" description="Disordered" evidence="1">
    <location>
        <begin position="1"/>
        <end position="29"/>
    </location>
</feature>
<dbReference type="OrthoDB" id="9949366at2"/>
<comment type="caution">
    <text evidence="2">The sequence shown here is derived from an EMBL/GenBank/DDBJ whole genome shotgun (WGS) entry which is preliminary data.</text>
</comment>
<dbReference type="EMBL" id="BJXX01000226">
    <property type="protein sequence ID" value="GEN36762.1"/>
    <property type="molecule type" value="Genomic_DNA"/>
</dbReference>
<gene>
    <name evidence="2" type="ORF">ADA01nite_42220</name>
</gene>
<dbReference type="Proteomes" id="UP000321157">
    <property type="component" value="Unassembled WGS sequence"/>
</dbReference>
<proteinExistence type="predicted"/>
<evidence type="ECO:0000313" key="3">
    <source>
        <dbReference type="Proteomes" id="UP000321157"/>
    </source>
</evidence>
<evidence type="ECO:0000256" key="1">
    <source>
        <dbReference type="SAM" id="MobiDB-lite"/>
    </source>
</evidence>
<organism evidence="2 3">
    <name type="scientific">Aneurinibacillus danicus</name>
    <dbReference type="NCBI Taxonomy" id="267746"/>
    <lineage>
        <taxon>Bacteria</taxon>
        <taxon>Bacillati</taxon>
        <taxon>Bacillota</taxon>
        <taxon>Bacilli</taxon>
        <taxon>Bacillales</taxon>
        <taxon>Paenibacillaceae</taxon>
        <taxon>Aneurinibacillus group</taxon>
        <taxon>Aneurinibacillus</taxon>
    </lineage>
</organism>
<sequence length="61" mass="7173">MDKKLKKDNDSLLTNRFTPGENQYLNDKSEVSPSDFILGENVKSVKEDHDDGEEYTFLYWQ</sequence>
<reference evidence="2 3" key="1">
    <citation type="submission" date="2019-07" db="EMBL/GenBank/DDBJ databases">
        <title>Whole genome shotgun sequence of Aneurinibacillus danicus NBRC 102444.</title>
        <authorList>
            <person name="Hosoyama A."/>
            <person name="Uohara A."/>
            <person name="Ohji S."/>
            <person name="Ichikawa N."/>
        </authorList>
    </citation>
    <scope>NUCLEOTIDE SEQUENCE [LARGE SCALE GENOMIC DNA]</scope>
    <source>
        <strain evidence="2 3">NBRC 102444</strain>
    </source>
</reference>
<evidence type="ECO:0000313" key="2">
    <source>
        <dbReference type="EMBL" id="GEN36762.1"/>
    </source>
</evidence>
<name>A0A511VHW4_9BACL</name>